<organism evidence="1 2">
    <name type="scientific">Pelomonas aquatica</name>
    <dbReference type="NCBI Taxonomy" id="431058"/>
    <lineage>
        <taxon>Bacteria</taxon>
        <taxon>Pseudomonadati</taxon>
        <taxon>Pseudomonadota</taxon>
        <taxon>Betaproteobacteria</taxon>
        <taxon>Burkholderiales</taxon>
        <taxon>Sphaerotilaceae</taxon>
        <taxon>Roseateles</taxon>
    </lineage>
</organism>
<dbReference type="RefSeq" id="WP_310346257.1">
    <property type="nucleotide sequence ID" value="NZ_JAVDXQ010000004.1"/>
</dbReference>
<dbReference type="EMBL" id="JAVDXQ010000004">
    <property type="protein sequence ID" value="MDR7297759.1"/>
    <property type="molecule type" value="Genomic_DNA"/>
</dbReference>
<reference evidence="1 2" key="1">
    <citation type="submission" date="2023-07" db="EMBL/GenBank/DDBJ databases">
        <title>Sorghum-associated microbial communities from plants grown in Nebraska, USA.</title>
        <authorList>
            <person name="Schachtman D."/>
        </authorList>
    </citation>
    <scope>NUCLEOTIDE SEQUENCE [LARGE SCALE GENOMIC DNA]</scope>
    <source>
        <strain evidence="1 2">BE310</strain>
    </source>
</reference>
<name>A0ABU1ZAV5_9BURK</name>
<evidence type="ECO:0008006" key="3">
    <source>
        <dbReference type="Google" id="ProtNLM"/>
    </source>
</evidence>
<sequence>MHLMIPHASALDDAARHALASLALPHLGALLARLSPTGTWGSDEFSPQPPHHLALAALRGQAEPSAAAWAVEAGPELSWALMTPVHLAVGSDGVDVLPPSALHLSESDAARFAAVLRELWPEAEGWQWRLLDATRWAIGHASALDGLGAASIERAAGRPIEPWLPDSRVLRRWQNEAQMLLHDHALNQAREARGEHAVNSVWIGDIGRSNGRAASVTIDARLTEPLMNGDLAAWAEAWQRLDAGPLAALAKQPDAQLTLCGERFARHFTQRPLSLIDKLKRRWQTPDVAAVLEAL</sequence>
<accession>A0ABU1ZAV5</accession>
<keyword evidence="2" id="KW-1185">Reference proteome</keyword>
<evidence type="ECO:0000313" key="1">
    <source>
        <dbReference type="EMBL" id="MDR7297759.1"/>
    </source>
</evidence>
<proteinExistence type="predicted"/>
<protein>
    <recommendedName>
        <fullName evidence="3">Phosphoglycerate mutase</fullName>
    </recommendedName>
</protein>
<gene>
    <name evidence="1" type="ORF">J2X16_003108</name>
</gene>
<evidence type="ECO:0000313" key="2">
    <source>
        <dbReference type="Proteomes" id="UP001180536"/>
    </source>
</evidence>
<comment type="caution">
    <text evidence="1">The sequence shown here is derived from an EMBL/GenBank/DDBJ whole genome shotgun (WGS) entry which is preliminary data.</text>
</comment>
<dbReference type="Proteomes" id="UP001180536">
    <property type="component" value="Unassembled WGS sequence"/>
</dbReference>